<evidence type="ECO:0000313" key="2">
    <source>
        <dbReference type="EMBL" id="MCT7981233.1"/>
    </source>
</evidence>
<proteinExistence type="predicted"/>
<reference evidence="2 3" key="1">
    <citation type="journal article" date="2022" name="Front. Microbiol.">
        <title>High genomic differentiation and limited gene flow indicate recent cryptic speciation within the genus Laspinema (cyanobacteria).</title>
        <authorList>
            <person name="Stanojkovic A."/>
            <person name="Skoupy S."/>
            <person name="Skaloud P."/>
            <person name="Dvorak P."/>
        </authorList>
    </citation>
    <scope>NUCLEOTIDE SEQUENCE [LARGE SCALE GENOMIC DNA]</scope>
    <source>
        <strain evidence="2 3">D3b</strain>
    </source>
</reference>
<name>A0ABT2NEU6_9CYAN</name>
<gene>
    <name evidence="2" type="ORF">NG792_26255</name>
</gene>
<keyword evidence="1" id="KW-0472">Membrane</keyword>
<evidence type="ECO:0000313" key="3">
    <source>
        <dbReference type="Proteomes" id="UP001525961"/>
    </source>
</evidence>
<comment type="caution">
    <text evidence="2">The sequence shown here is derived from an EMBL/GenBank/DDBJ whole genome shotgun (WGS) entry which is preliminary data.</text>
</comment>
<feature type="transmembrane region" description="Helical" evidence="1">
    <location>
        <begin position="23"/>
        <end position="47"/>
    </location>
</feature>
<keyword evidence="3" id="KW-1185">Reference proteome</keyword>
<accession>A0ABT2NEU6</accession>
<keyword evidence="1" id="KW-1133">Transmembrane helix</keyword>
<keyword evidence="1" id="KW-0812">Transmembrane</keyword>
<protein>
    <submittedName>
        <fullName evidence="2">Uncharacterized protein</fullName>
    </submittedName>
</protein>
<dbReference type="Proteomes" id="UP001525961">
    <property type="component" value="Unassembled WGS sequence"/>
</dbReference>
<evidence type="ECO:0000256" key="1">
    <source>
        <dbReference type="SAM" id="Phobius"/>
    </source>
</evidence>
<sequence length="51" mass="5517">MQPQPVIFRDAVADDAEIVGNGLMLLSGLICIASGAICLPVVFRIIFDEKR</sequence>
<dbReference type="EMBL" id="JAMXFA010000057">
    <property type="protein sequence ID" value="MCT7981233.1"/>
    <property type="molecule type" value="Genomic_DNA"/>
</dbReference>
<organism evidence="2 3">
    <name type="scientific">Laspinema olomoucense D3b</name>
    <dbReference type="NCBI Taxonomy" id="2953688"/>
    <lineage>
        <taxon>Bacteria</taxon>
        <taxon>Bacillati</taxon>
        <taxon>Cyanobacteriota</taxon>
        <taxon>Cyanophyceae</taxon>
        <taxon>Oscillatoriophycideae</taxon>
        <taxon>Oscillatoriales</taxon>
        <taxon>Laspinemataceae</taxon>
        <taxon>Laspinema</taxon>
        <taxon>Laspinema olomoucense</taxon>
    </lineage>
</organism>
<dbReference type="RefSeq" id="WP_261237430.1">
    <property type="nucleotide sequence ID" value="NZ_JAMXFA010000057.1"/>
</dbReference>